<evidence type="ECO:0000313" key="4">
    <source>
        <dbReference type="Proteomes" id="UP000002051"/>
    </source>
</evidence>
<reference evidence="2 4" key="1">
    <citation type="journal article" date="2011" name="Nature">
        <title>The Medicago genome provides insight into the evolution of rhizobial symbioses.</title>
        <authorList>
            <person name="Young N.D."/>
            <person name="Debelle F."/>
            <person name="Oldroyd G.E."/>
            <person name="Geurts R."/>
            <person name="Cannon S.B."/>
            <person name="Udvardi M.K."/>
            <person name="Benedito V.A."/>
            <person name="Mayer K.F."/>
            <person name="Gouzy J."/>
            <person name="Schoof H."/>
            <person name="Van de Peer Y."/>
            <person name="Proost S."/>
            <person name="Cook D.R."/>
            <person name="Meyers B.C."/>
            <person name="Spannagl M."/>
            <person name="Cheung F."/>
            <person name="De Mita S."/>
            <person name="Krishnakumar V."/>
            <person name="Gundlach H."/>
            <person name="Zhou S."/>
            <person name="Mudge J."/>
            <person name="Bharti A.K."/>
            <person name="Murray J.D."/>
            <person name="Naoumkina M.A."/>
            <person name="Rosen B."/>
            <person name="Silverstein K.A."/>
            <person name="Tang H."/>
            <person name="Rombauts S."/>
            <person name="Zhao P.X."/>
            <person name="Zhou P."/>
            <person name="Barbe V."/>
            <person name="Bardou P."/>
            <person name="Bechner M."/>
            <person name="Bellec A."/>
            <person name="Berger A."/>
            <person name="Berges H."/>
            <person name="Bidwell S."/>
            <person name="Bisseling T."/>
            <person name="Choisne N."/>
            <person name="Couloux A."/>
            <person name="Denny R."/>
            <person name="Deshpande S."/>
            <person name="Dai X."/>
            <person name="Doyle J.J."/>
            <person name="Dudez A.M."/>
            <person name="Farmer A.D."/>
            <person name="Fouteau S."/>
            <person name="Franken C."/>
            <person name="Gibelin C."/>
            <person name="Gish J."/>
            <person name="Goldstein S."/>
            <person name="Gonzalez A.J."/>
            <person name="Green P.J."/>
            <person name="Hallab A."/>
            <person name="Hartog M."/>
            <person name="Hua A."/>
            <person name="Humphray S.J."/>
            <person name="Jeong D.H."/>
            <person name="Jing Y."/>
            <person name="Jocker A."/>
            <person name="Kenton S.M."/>
            <person name="Kim D.J."/>
            <person name="Klee K."/>
            <person name="Lai H."/>
            <person name="Lang C."/>
            <person name="Lin S."/>
            <person name="Macmil S.L."/>
            <person name="Magdelenat G."/>
            <person name="Matthews L."/>
            <person name="McCorrison J."/>
            <person name="Monaghan E.L."/>
            <person name="Mun J.H."/>
            <person name="Najar F.Z."/>
            <person name="Nicholson C."/>
            <person name="Noirot C."/>
            <person name="O'Bleness M."/>
            <person name="Paule C.R."/>
            <person name="Poulain J."/>
            <person name="Prion F."/>
            <person name="Qin B."/>
            <person name="Qu C."/>
            <person name="Retzel E.F."/>
            <person name="Riddle C."/>
            <person name="Sallet E."/>
            <person name="Samain S."/>
            <person name="Samson N."/>
            <person name="Sanders I."/>
            <person name="Saurat O."/>
            <person name="Scarpelli C."/>
            <person name="Schiex T."/>
            <person name="Segurens B."/>
            <person name="Severin A.J."/>
            <person name="Sherrier D.J."/>
            <person name="Shi R."/>
            <person name="Sims S."/>
            <person name="Singer S.R."/>
            <person name="Sinharoy S."/>
            <person name="Sterck L."/>
            <person name="Viollet A."/>
            <person name="Wang B.B."/>
            <person name="Wang K."/>
            <person name="Wang M."/>
            <person name="Wang X."/>
            <person name="Warfsmann J."/>
            <person name="Weissenbach J."/>
            <person name="White D.D."/>
            <person name="White J.D."/>
            <person name="Wiley G.B."/>
            <person name="Wincker P."/>
            <person name="Xing Y."/>
            <person name="Yang L."/>
            <person name="Yao Z."/>
            <person name="Ying F."/>
            <person name="Zhai J."/>
            <person name="Zhou L."/>
            <person name="Zuber A."/>
            <person name="Denarie J."/>
            <person name="Dixon R.A."/>
            <person name="May G.D."/>
            <person name="Schwartz D.C."/>
            <person name="Rogers J."/>
            <person name="Quetier F."/>
            <person name="Town C.D."/>
            <person name="Roe B.A."/>
        </authorList>
    </citation>
    <scope>NUCLEOTIDE SEQUENCE [LARGE SCALE GENOMIC DNA]</scope>
    <source>
        <strain evidence="2">A17</strain>
        <strain evidence="3 4">cv. Jemalong A17</strain>
    </source>
</reference>
<feature type="compositionally biased region" description="Polar residues" evidence="1">
    <location>
        <begin position="388"/>
        <end position="405"/>
    </location>
</feature>
<reference evidence="3" key="3">
    <citation type="submission" date="2015-04" db="UniProtKB">
        <authorList>
            <consortium name="EnsemblPlants"/>
        </authorList>
    </citation>
    <scope>IDENTIFICATION</scope>
    <source>
        <strain evidence="3">cv. Jemalong A17</strain>
    </source>
</reference>
<sequence length="460" mass="50830">MVVTDTSRVKVVSDALANDLVKEVEDVDDKFDLLEDVSETSNGSNEARKQGSIYTPLGSNIKDVDLLHVSPVESSSPFHKADDNVMHGGDYDLGNCGFAVDVFCSHDKSIFAEDTDDKTIMSTENHPYDGHSPSGKYSDVEDLQLAASAEFGEMLVEVEFNLEDDCESAKCKDEALNSNSIKSPQRSIVNDFNLLHDSLGDFSSYFDGEVQKPDDKIMHCGSGKSESGVDDFCFPDESVVAKNTDGKNNESMQNFSYEDTCEAMLKSSEKSCIAADPDECIGFSPNYIEASTNKGFEVEPCFDPNTLEEVGMETCNMIESMQIDEMMEKENNQGEGMNFFENFDVHDGVGGVGAEDENQPSETASRKWKRSDANSDEEVKDEIVPTSEMESSNFSLHQLFASETASGDEDAYPKKLDSPSKATPMIHKENIKFDKKEEVGSVMSRNKFAKRQPLQDLKQS</sequence>
<dbReference type="AlphaFoldDB" id="G7KIZ2"/>
<keyword evidence="4" id="KW-1185">Reference proteome</keyword>
<dbReference type="EnsemblPlants" id="AES75387">
    <property type="protein sequence ID" value="AES75387"/>
    <property type="gene ID" value="MTR_6g043620"/>
</dbReference>
<feature type="compositionally biased region" description="Basic and acidic residues" evidence="1">
    <location>
        <begin position="426"/>
        <end position="439"/>
    </location>
</feature>
<dbReference type="EMBL" id="CM001222">
    <property type="protein sequence ID" value="AES75387.1"/>
    <property type="molecule type" value="Genomic_DNA"/>
</dbReference>
<dbReference type="Proteomes" id="UP000002051">
    <property type="component" value="Chromosome 6"/>
</dbReference>
<feature type="region of interest" description="Disordered" evidence="1">
    <location>
        <begin position="344"/>
        <end position="460"/>
    </location>
</feature>
<proteinExistence type="predicted"/>
<dbReference type="PaxDb" id="3880-AES75387"/>
<accession>G7KIZ2</accession>
<evidence type="ECO:0000313" key="3">
    <source>
        <dbReference type="EnsemblPlants" id="AES75387"/>
    </source>
</evidence>
<name>G7KIZ2_MEDTR</name>
<evidence type="ECO:0000313" key="2">
    <source>
        <dbReference type="EMBL" id="AES75387.1"/>
    </source>
</evidence>
<reference evidence="2 4" key="2">
    <citation type="journal article" date="2014" name="BMC Genomics">
        <title>An improved genome release (version Mt4.0) for the model legume Medicago truncatula.</title>
        <authorList>
            <person name="Tang H."/>
            <person name="Krishnakumar V."/>
            <person name="Bidwell S."/>
            <person name="Rosen B."/>
            <person name="Chan A."/>
            <person name="Zhou S."/>
            <person name="Gentzbittel L."/>
            <person name="Childs K.L."/>
            <person name="Yandell M."/>
            <person name="Gundlach H."/>
            <person name="Mayer K.F."/>
            <person name="Schwartz D.C."/>
            <person name="Town C.D."/>
        </authorList>
    </citation>
    <scope>GENOME REANNOTATION</scope>
    <source>
        <strain evidence="3 4">cv. Jemalong A17</strain>
    </source>
</reference>
<gene>
    <name evidence="2" type="ordered locus">MTR_6g043620</name>
</gene>
<dbReference type="HOGENOM" id="CLU_595002_0_0_1"/>
<organism evidence="2 4">
    <name type="scientific">Medicago truncatula</name>
    <name type="common">Barrel medic</name>
    <name type="synonym">Medicago tribuloides</name>
    <dbReference type="NCBI Taxonomy" id="3880"/>
    <lineage>
        <taxon>Eukaryota</taxon>
        <taxon>Viridiplantae</taxon>
        <taxon>Streptophyta</taxon>
        <taxon>Embryophyta</taxon>
        <taxon>Tracheophyta</taxon>
        <taxon>Spermatophyta</taxon>
        <taxon>Magnoliopsida</taxon>
        <taxon>eudicotyledons</taxon>
        <taxon>Gunneridae</taxon>
        <taxon>Pentapetalae</taxon>
        <taxon>rosids</taxon>
        <taxon>fabids</taxon>
        <taxon>Fabales</taxon>
        <taxon>Fabaceae</taxon>
        <taxon>Papilionoideae</taxon>
        <taxon>50 kb inversion clade</taxon>
        <taxon>NPAAA clade</taxon>
        <taxon>Hologalegina</taxon>
        <taxon>IRL clade</taxon>
        <taxon>Trifolieae</taxon>
        <taxon>Medicago</taxon>
    </lineage>
</organism>
<evidence type="ECO:0000256" key="1">
    <source>
        <dbReference type="SAM" id="MobiDB-lite"/>
    </source>
</evidence>
<protein>
    <submittedName>
        <fullName evidence="2 3">Uncharacterized protein</fullName>
    </submittedName>
</protein>